<dbReference type="PANTHER" id="PTHR47943">
    <property type="entry name" value="CYTOCHROME P450 93A3-LIKE"/>
    <property type="match status" value="1"/>
</dbReference>
<keyword evidence="4" id="KW-0349">Heme</keyword>
<dbReference type="InterPro" id="IPR036396">
    <property type="entry name" value="Cyt_P450_sf"/>
</dbReference>
<dbReference type="InterPro" id="IPR001128">
    <property type="entry name" value="Cyt_P450"/>
</dbReference>
<sequence>MICVMVLGRKYEDNELDEKGFKGLIREATQLAAAPNLGDFIPLIARFDVQGFGGRAKAVGKIFDGFLERIVEEHVVFQRDNKDKDFVDVLLDLMGSREYQIDRSNIKAIILVSELID</sequence>
<evidence type="ECO:0000256" key="6">
    <source>
        <dbReference type="ARBA" id="ARBA00023002"/>
    </source>
</evidence>
<dbReference type="Pfam" id="PF00067">
    <property type="entry name" value="p450"/>
    <property type="match status" value="1"/>
</dbReference>
<dbReference type="AlphaFoldDB" id="A0A0A0KGW3"/>
<dbReference type="EMBL" id="CM002927">
    <property type="protein sequence ID" value="KGN48793.1"/>
    <property type="molecule type" value="Genomic_DNA"/>
</dbReference>
<evidence type="ECO:0000256" key="3">
    <source>
        <dbReference type="ARBA" id="ARBA00010617"/>
    </source>
</evidence>
<accession>A0A0A0KGW3</accession>
<dbReference type="Gramene" id="KGN48793">
    <property type="protein sequence ID" value="KGN48793"/>
    <property type="gene ID" value="Csa_6G501330"/>
</dbReference>
<evidence type="ECO:0000256" key="7">
    <source>
        <dbReference type="ARBA" id="ARBA00023004"/>
    </source>
</evidence>
<dbReference type="GO" id="GO:0004497">
    <property type="term" value="F:monooxygenase activity"/>
    <property type="evidence" value="ECO:0007669"/>
    <property type="project" value="UniProtKB-KW"/>
</dbReference>
<dbReference type="PANTHER" id="PTHR47943:SF2">
    <property type="entry name" value="CYTOCHROME P450"/>
    <property type="match status" value="1"/>
</dbReference>
<keyword evidence="5" id="KW-0479">Metal-binding</keyword>
<comment type="subcellular location">
    <subcellularLocation>
        <location evidence="2">Membrane</location>
    </subcellularLocation>
</comment>
<keyword evidence="9" id="KW-0472">Membrane</keyword>
<dbReference type="GO" id="GO:0005506">
    <property type="term" value="F:iron ion binding"/>
    <property type="evidence" value="ECO:0007669"/>
    <property type="project" value="InterPro"/>
</dbReference>
<evidence type="ECO:0000313" key="11">
    <source>
        <dbReference type="Proteomes" id="UP000029981"/>
    </source>
</evidence>
<dbReference type="OMA" id="DWTLTEI"/>
<evidence type="ECO:0000256" key="5">
    <source>
        <dbReference type="ARBA" id="ARBA00022723"/>
    </source>
</evidence>
<keyword evidence="7" id="KW-0408">Iron</keyword>
<dbReference type="GO" id="GO:0020037">
    <property type="term" value="F:heme binding"/>
    <property type="evidence" value="ECO:0007669"/>
    <property type="project" value="InterPro"/>
</dbReference>
<keyword evidence="11" id="KW-1185">Reference proteome</keyword>
<gene>
    <name evidence="10" type="ORF">Csa_6G501330</name>
</gene>
<keyword evidence="8" id="KW-0503">Monooxygenase</keyword>
<organism evidence="10 11">
    <name type="scientific">Cucumis sativus</name>
    <name type="common">Cucumber</name>
    <dbReference type="NCBI Taxonomy" id="3659"/>
    <lineage>
        <taxon>Eukaryota</taxon>
        <taxon>Viridiplantae</taxon>
        <taxon>Streptophyta</taxon>
        <taxon>Embryophyta</taxon>
        <taxon>Tracheophyta</taxon>
        <taxon>Spermatophyta</taxon>
        <taxon>Magnoliopsida</taxon>
        <taxon>eudicotyledons</taxon>
        <taxon>Gunneridae</taxon>
        <taxon>Pentapetalae</taxon>
        <taxon>rosids</taxon>
        <taxon>fabids</taxon>
        <taxon>Cucurbitales</taxon>
        <taxon>Cucurbitaceae</taxon>
        <taxon>Benincaseae</taxon>
        <taxon>Cucumis</taxon>
    </lineage>
</organism>
<proteinExistence type="inferred from homology"/>
<evidence type="ECO:0000256" key="2">
    <source>
        <dbReference type="ARBA" id="ARBA00004370"/>
    </source>
</evidence>
<dbReference type="eggNOG" id="KOG0156">
    <property type="taxonomic scope" value="Eukaryota"/>
</dbReference>
<evidence type="ECO:0000313" key="10">
    <source>
        <dbReference type="EMBL" id="KGN48793.1"/>
    </source>
</evidence>
<dbReference type="SUPFAM" id="SSF48264">
    <property type="entry name" value="Cytochrome P450"/>
    <property type="match status" value="1"/>
</dbReference>
<reference evidence="10 11" key="4">
    <citation type="journal article" date="2011" name="BMC Genomics">
        <title>RNA-Seq improves annotation of protein-coding genes in the cucumber genome.</title>
        <authorList>
            <person name="Li Z."/>
            <person name="Zhang Z."/>
            <person name="Yan P."/>
            <person name="Huang S."/>
            <person name="Fei Z."/>
            <person name="Lin K."/>
        </authorList>
    </citation>
    <scope>NUCLEOTIDE SEQUENCE [LARGE SCALE GENOMIC DNA]</scope>
    <source>
        <strain evidence="11">cv. 9930</strain>
    </source>
</reference>
<evidence type="ECO:0000256" key="4">
    <source>
        <dbReference type="ARBA" id="ARBA00022617"/>
    </source>
</evidence>
<dbReference type="Gene3D" id="1.10.630.10">
    <property type="entry name" value="Cytochrome P450"/>
    <property type="match status" value="1"/>
</dbReference>
<dbReference type="Proteomes" id="UP000029981">
    <property type="component" value="Chromosome 6"/>
</dbReference>
<reference evidence="10 11" key="1">
    <citation type="journal article" date="2009" name="Nat. Genet.">
        <title>The genome of the cucumber, Cucumis sativus L.</title>
        <authorList>
            <person name="Huang S."/>
            <person name="Li R."/>
            <person name="Zhang Z."/>
            <person name="Li L."/>
            <person name="Gu X."/>
            <person name="Fan W."/>
            <person name="Lucas W.J."/>
            <person name="Wang X."/>
            <person name="Xie B."/>
            <person name="Ni P."/>
            <person name="Ren Y."/>
            <person name="Zhu H."/>
            <person name="Li J."/>
            <person name="Lin K."/>
            <person name="Jin W."/>
            <person name="Fei Z."/>
            <person name="Li G."/>
            <person name="Staub J."/>
            <person name="Kilian A."/>
            <person name="van der Vossen E.A."/>
            <person name="Wu Y."/>
            <person name="Guo J."/>
            <person name="He J."/>
            <person name="Jia Z."/>
            <person name="Ren Y."/>
            <person name="Tian G."/>
            <person name="Lu Y."/>
            <person name="Ruan J."/>
            <person name="Qian W."/>
            <person name="Wang M."/>
            <person name="Huang Q."/>
            <person name="Li B."/>
            <person name="Xuan Z."/>
            <person name="Cao J."/>
            <person name="Asan"/>
            <person name="Wu Z."/>
            <person name="Zhang J."/>
            <person name="Cai Q."/>
            <person name="Bai Y."/>
            <person name="Zhao B."/>
            <person name="Han Y."/>
            <person name="Li Y."/>
            <person name="Li X."/>
            <person name="Wang S."/>
            <person name="Shi Q."/>
            <person name="Liu S."/>
            <person name="Cho W.K."/>
            <person name="Kim J.Y."/>
            <person name="Xu Y."/>
            <person name="Heller-Uszynska K."/>
            <person name="Miao H."/>
            <person name="Cheng Z."/>
            <person name="Zhang S."/>
            <person name="Wu J."/>
            <person name="Yang Y."/>
            <person name="Kang H."/>
            <person name="Li M."/>
            <person name="Liang H."/>
            <person name="Ren X."/>
            <person name="Shi Z."/>
            <person name="Wen M."/>
            <person name="Jian M."/>
            <person name="Yang H."/>
            <person name="Zhang G."/>
            <person name="Yang Z."/>
            <person name="Chen R."/>
            <person name="Liu S."/>
            <person name="Li J."/>
            <person name="Ma L."/>
            <person name="Liu H."/>
            <person name="Zhou Y."/>
            <person name="Zhao J."/>
            <person name="Fang X."/>
            <person name="Li G."/>
            <person name="Fang L."/>
            <person name="Li Y."/>
            <person name="Liu D."/>
            <person name="Zheng H."/>
            <person name="Zhang Y."/>
            <person name="Qin N."/>
            <person name="Li Z."/>
            <person name="Yang G."/>
            <person name="Yang S."/>
            <person name="Bolund L."/>
            <person name="Kristiansen K."/>
            <person name="Zheng H."/>
            <person name="Li S."/>
            <person name="Zhang X."/>
            <person name="Yang H."/>
            <person name="Wang J."/>
            <person name="Sun R."/>
            <person name="Zhang B."/>
            <person name="Jiang S."/>
            <person name="Wang J."/>
            <person name="Du Y."/>
            <person name="Li S."/>
        </authorList>
    </citation>
    <scope>NUCLEOTIDE SEQUENCE [LARGE SCALE GENOMIC DNA]</scope>
    <source>
        <strain evidence="11">cv. 9930</strain>
    </source>
</reference>
<comment type="similarity">
    <text evidence="3">Belongs to the cytochrome P450 family.</text>
</comment>
<evidence type="ECO:0000256" key="9">
    <source>
        <dbReference type="ARBA" id="ARBA00023136"/>
    </source>
</evidence>
<evidence type="ECO:0000256" key="8">
    <source>
        <dbReference type="ARBA" id="ARBA00023033"/>
    </source>
</evidence>
<evidence type="ECO:0008006" key="12">
    <source>
        <dbReference type="Google" id="ProtNLM"/>
    </source>
</evidence>
<reference evidence="10 11" key="2">
    <citation type="journal article" date="2009" name="PLoS ONE">
        <title>An integrated genetic and cytogenetic map of the cucumber genome.</title>
        <authorList>
            <person name="Ren Y."/>
            <person name="Zhang Z."/>
            <person name="Liu J."/>
            <person name="Staub J.E."/>
            <person name="Han Y."/>
            <person name="Cheng Z."/>
            <person name="Li X."/>
            <person name="Lu J."/>
            <person name="Miao H."/>
            <person name="Kang H."/>
            <person name="Xie B."/>
            <person name="Gu X."/>
            <person name="Wang X."/>
            <person name="Du Y."/>
            <person name="Jin W."/>
            <person name="Huang S."/>
        </authorList>
    </citation>
    <scope>NUCLEOTIDE SEQUENCE [LARGE SCALE GENOMIC DNA]</scope>
    <source>
        <strain evidence="11">cv. 9930</strain>
    </source>
</reference>
<dbReference type="GO" id="GO:0016020">
    <property type="term" value="C:membrane"/>
    <property type="evidence" value="ECO:0007669"/>
    <property type="project" value="UniProtKB-SubCell"/>
</dbReference>
<reference evidence="10 11" key="3">
    <citation type="journal article" date="2010" name="BMC Genomics">
        <title>Transcriptome sequencing and comparative analysis of cucumber flowers with different sex types.</title>
        <authorList>
            <person name="Guo S."/>
            <person name="Zheng Y."/>
            <person name="Joung J.G."/>
            <person name="Liu S."/>
            <person name="Zhang Z."/>
            <person name="Crasta O.R."/>
            <person name="Sobral B.W."/>
            <person name="Xu Y."/>
            <person name="Huang S."/>
            <person name="Fei Z."/>
        </authorList>
    </citation>
    <scope>NUCLEOTIDE SEQUENCE [LARGE SCALE GENOMIC DNA]</scope>
    <source>
        <strain evidence="11">cv. 9930</strain>
    </source>
</reference>
<evidence type="ECO:0000256" key="1">
    <source>
        <dbReference type="ARBA" id="ARBA00001971"/>
    </source>
</evidence>
<protein>
    <recommendedName>
        <fullName evidence="12">Cytochrome P450</fullName>
    </recommendedName>
</protein>
<keyword evidence="6" id="KW-0560">Oxidoreductase</keyword>
<name>A0A0A0KGW3_CUCSA</name>
<dbReference type="GO" id="GO:0016705">
    <property type="term" value="F:oxidoreductase activity, acting on paired donors, with incorporation or reduction of molecular oxygen"/>
    <property type="evidence" value="ECO:0007669"/>
    <property type="project" value="InterPro"/>
</dbReference>
<comment type="cofactor">
    <cofactor evidence="1">
        <name>heme</name>
        <dbReference type="ChEBI" id="CHEBI:30413"/>
    </cofactor>
</comment>